<organism evidence="2 3">
    <name type="scientific">Cryptolaemus montrouzieri</name>
    <dbReference type="NCBI Taxonomy" id="559131"/>
    <lineage>
        <taxon>Eukaryota</taxon>
        <taxon>Metazoa</taxon>
        <taxon>Ecdysozoa</taxon>
        <taxon>Arthropoda</taxon>
        <taxon>Hexapoda</taxon>
        <taxon>Insecta</taxon>
        <taxon>Pterygota</taxon>
        <taxon>Neoptera</taxon>
        <taxon>Endopterygota</taxon>
        <taxon>Coleoptera</taxon>
        <taxon>Polyphaga</taxon>
        <taxon>Cucujiformia</taxon>
        <taxon>Coccinelloidea</taxon>
        <taxon>Coccinellidae</taxon>
        <taxon>Scymninae</taxon>
        <taxon>Scymnini</taxon>
        <taxon>Cryptolaemus</taxon>
    </lineage>
</organism>
<reference evidence="2 3" key="1">
    <citation type="journal article" date="2021" name="BMC Biol.">
        <title>Horizontally acquired antibacterial genes associated with adaptive radiation of ladybird beetles.</title>
        <authorList>
            <person name="Li H.S."/>
            <person name="Tang X.F."/>
            <person name="Huang Y.H."/>
            <person name="Xu Z.Y."/>
            <person name="Chen M.L."/>
            <person name="Du X.Y."/>
            <person name="Qiu B.Y."/>
            <person name="Chen P.T."/>
            <person name="Zhang W."/>
            <person name="Slipinski A."/>
            <person name="Escalona H.E."/>
            <person name="Waterhouse R.M."/>
            <person name="Zwick A."/>
            <person name="Pang H."/>
        </authorList>
    </citation>
    <scope>NUCLEOTIDE SEQUENCE [LARGE SCALE GENOMIC DNA]</scope>
    <source>
        <strain evidence="2">SYSU2018</strain>
    </source>
</reference>
<dbReference type="EMBL" id="JABFTP020000165">
    <property type="protein sequence ID" value="KAL3283942.1"/>
    <property type="molecule type" value="Genomic_DNA"/>
</dbReference>
<gene>
    <name evidence="2" type="ORF">HHI36_018110</name>
</gene>
<dbReference type="Proteomes" id="UP001516400">
    <property type="component" value="Unassembled WGS sequence"/>
</dbReference>
<name>A0ABD2NZ02_9CUCU</name>
<keyword evidence="3" id="KW-1185">Reference proteome</keyword>
<evidence type="ECO:0000313" key="2">
    <source>
        <dbReference type="EMBL" id="KAL3283942.1"/>
    </source>
</evidence>
<sequence length="112" mass="12419">MGDANFSPPRSLTGGGGWQFPLCPTDIGTQPTSDQSSTPLTALEPRMDFLLQAIHGLIDGQKKAQAEMGKNILAVQKKNQKSFDISKRKIETMQTEDRKCPITDLFYSRPHL</sequence>
<proteinExistence type="predicted"/>
<comment type="caution">
    <text evidence="2">The sequence shown here is derived from an EMBL/GenBank/DDBJ whole genome shotgun (WGS) entry which is preliminary data.</text>
</comment>
<accession>A0ABD2NZ02</accession>
<evidence type="ECO:0000256" key="1">
    <source>
        <dbReference type="SAM" id="MobiDB-lite"/>
    </source>
</evidence>
<dbReference type="AlphaFoldDB" id="A0ABD2NZ02"/>
<feature type="compositionally biased region" description="Polar residues" evidence="1">
    <location>
        <begin position="27"/>
        <end position="40"/>
    </location>
</feature>
<protein>
    <submittedName>
        <fullName evidence="2">Uncharacterized protein</fullName>
    </submittedName>
</protein>
<feature type="region of interest" description="Disordered" evidence="1">
    <location>
        <begin position="1"/>
        <end position="40"/>
    </location>
</feature>
<evidence type="ECO:0000313" key="3">
    <source>
        <dbReference type="Proteomes" id="UP001516400"/>
    </source>
</evidence>